<keyword evidence="3" id="KW-1185">Reference proteome</keyword>
<dbReference type="GO" id="GO:0003676">
    <property type="term" value="F:nucleic acid binding"/>
    <property type="evidence" value="ECO:0007669"/>
    <property type="project" value="InterPro"/>
</dbReference>
<gene>
    <name evidence="2" type="ORF">CJ030_MR1G004841</name>
</gene>
<dbReference type="Gene3D" id="3.30.420.10">
    <property type="entry name" value="Ribonuclease H-like superfamily/Ribonuclease H"/>
    <property type="match status" value="1"/>
</dbReference>
<dbReference type="EMBL" id="RXIC02000019">
    <property type="protein sequence ID" value="KAB1226388.1"/>
    <property type="molecule type" value="Genomic_DNA"/>
</dbReference>
<dbReference type="InterPro" id="IPR036397">
    <property type="entry name" value="RNaseH_sf"/>
</dbReference>
<name>A0A6A1WRI8_9ROSI</name>
<sequence length="112" mass="12676">MDPLVGEAFALAEAVALAKRKNWTWVIFESDLLVPCREVNSDALTQLWAIMGMKYLRDCLSMFVEWRIAWVPRICNAMAHKLAQLAAVGIYGCSSFFVILKHIWSCDMSSGF</sequence>
<evidence type="ECO:0000313" key="3">
    <source>
        <dbReference type="Proteomes" id="UP000516437"/>
    </source>
</evidence>
<dbReference type="GO" id="GO:0004523">
    <property type="term" value="F:RNA-DNA hybrid ribonuclease activity"/>
    <property type="evidence" value="ECO:0007669"/>
    <property type="project" value="InterPro"/>
</dbReference>
<reference evidence="2 3" key="1">
    <citation type="journal article" date="2019" name="Plant Biotechnol. J.">
        <title>The red bayberry genome and genetic basis of sex determination.</title>
        <authorList>
            <person name="Jia H.M."/>
            <person name="Jia H.J."/>
            <person name="Cai Q.L."/>
            <person name="Wang Y."/>
            <person name="Zhao H.B."/>
            <person name="Yang W.F."/>
            <person name="Wang G.Y."/>
            <person name="Li Y.H."/>
            <person name="Zhan D.L."/>
            <person name="Shen Y.T."/>
            <person name="Niu Q.F."/>
            <person name="Chang L."/>
            <person name="Qiu J."/>
            <person name="Zhao L."/>
            <person name="Xie H.B."/>
            <person name="Fu W.Y."/>
            <person name="Jin J."/>
            <person name="Li X.W."/>
            <person name="Jiao Y."/>
            <person name="Zhou C.C."/>
            <person name="Tu T."/>
            <person name="Chai C.Y."/>
            <person name="Gao J.L."/>
            <person name="Fan L.J."/>
            <person name="van de Weg E."/>
            <person name="Wang J.Y."/>
            <person name="Gao Z.S."/>
        </authorList>
    </citation>
    <scope>NUCLEOTIDE SEQUENCE [LARGE SCALE GENOMIC DNA]</scope>
    <source>
        <tissue evidence="2">Leaves</tissue>
    </source>
</reference>
<evidence type="ECO:0000313" key="2">
    <source>
        <dbReference type="EMBL" id="KAB1226388.1"/>
    </source>
</evidence>
<protein>
    <recommendedName>
        <fullName evidence="1">RNase H type-1 domain-containing protein</fullName>
    </recommendedName>
</protein>
<organism evidence="2 3">
    <name type="scientific">Morella rubra</name>
    <name type="common">Chinese bayberry</name>
    <dbReference type="NCBI Taxonomy" id="262757"/>
    <lineage>
        <taxon>Eukaryota</taxon>
        <taxon>Viridiplantae</taxon>
        <taxon>Streptophyta</taxon>
        <taxon>Embryophyta</taxon>
        <taxon>Tracheophyta</taxon>
        <taxon>Spermatophyta</taxon>
        <taxon>Magnoliopsida</taxon>
        <taxon>eudicotyledons</taxon>
        <taxon>Gunneridae</taxon>
        <taxon>Pentapetalae</taxon>
        <taxon>rosids</taxon>
        <taxon>fabids</taxon>
        <taxon>Fagales</taxon>
        <taxon>Myricaceae</taxon>
        <taxon>Morella</taxon>
    </lineage>
</organism>
<dbReference type="InterPro" id="IPR002156">
    <property type="entry name" value="RNaseH_domain"/>
</dbReference>
<dbReference type="InterPro" id="IPR012337">
    <property type="entry name" value="RNaseH-like_sf"/>
</dbReference>
<proteinExistence type="predicted"/>
<evidence type="ECO:0000259" key="1">
    <source>
        <dbReference type="Pfam" id="PF13456"/>
    </source>
</evidence>
<dbReference type="Proteomes" id="UP000516437">
    <property type="component" value="Chromosome 1"/>
</dbReference>
<dbReference type="SUPFAM" id="SSF53098">
    <property type="entry name" value="Ribonuclease H-like"/>
    <property type="match status" value="1"/>
</dbReference>
<accession>A0A6A1WRI8</accession>
<dbReference type="AlphaFoldDB" id="A0A6A1WRI8"/>
<comment type="caution">
    <text evidence="2">The sequence shown here is derived from an EMBL/GenBank/DDBJ whole genome shotgun (WGS) entry which is preliminary data.</text>
</comment>
<feature type="domain" description="RNase H type-1" evidence="1">
    <location>
        <begin position="2"/>
        <end position="86"/>
    </location>
</feature>
<dbReference type="OrthoDB" id="1906820at2759"/>
<dbReference type="Pfam" id="PF13456">
    <property type="entry name" value="RVT_3"/>
    <property type="match status" value="1"/>
</dbReference>